<sequence length="195" mass="21298">MPLPEVVCPNCRARMSLDVILADDSMRDIVMALADIHPAGETLVKPLLRYLGLFGPRKSQMAWGRMAALMRELVPEMRAAQVSWNGTTYAAPIDTWAAALAYAVDQAHAGKLDLPLKSHGWLRSVMASRSARAAGRVEDAREAQLRGVSGTGTVEERRTPVPPEPGPIHVDATLPKAEMPAHIRQQLNLKPRKPS</sequence>
<dbReference type="AlphaFoldDB" id="A0A6J5ITC1"/>
<gene>
    <name evidence="2" type="ORF">BLA3211_01997</name>
</gene>
<dbReference type="Proteomes" id="UP000494301">
    <property type="component" value="Unassembled WGS sequence"/>
</dbReference>
<evidence type="ECO:0000313" key="3">
    <source>
        <dbReference type="Proteomes" id="UP000494301"/>
    </source>
</evidence>
<organism evidence="2 3">
    <name type="scientific">Burkholderia aenigmatica</name>
    <dbReference type="NCBI Taxonomy" id="2015348"/>
    <lineage>
        <taxon>Bacteria</taxon>
        <taxon>Pseudomonadati</taxon>
        <taxon>Pseudomonadota</taxon>
        <taxon>Betaproteobacteria</taxon>
        <taxon>Burkholderiales</taxon>
        <taxon>Burkholderiaceae</taxon>
        <taxon>Burkholderia</taxon>
        <taxon>Burkholderia cepacia complex</taxon>
    </lineage>
</organism>
<dbReference type="EMBL" id="CABWIL020000006">
    <property type="protein sequence ID" value="CAB3962927.1"/>
    <property type="molecule type" value="Genomic_DNA"/>
</dbReference>
<accession>A0A6J5ITC1</accession>
<dbReference type="RefSeq" id="WP_122946838.1">
    <property type="nucleotide sequence ID" value="NZ_CABWIL020000006.1"/>
</dbReference>
<proteinExistence type="predicted"/>
<evidence type="ECO:0000313" key="2">
    <source>
        <dbReference type="EMBL" id="CAB3962927.1"/>
    </source>
</evidence>
<evidence type="ECO:0000256" key="1">
    <source>
        <dbReference type="SAM" id="MobiDB-lite"/>
    </source>
</evidence>
<reference evidence="2 3" key="1">
    <citation type="submission" date="2020-04" db="EMBL/GenBank/DDBJ databases">
        <authorList>
            <person name="Depoorter E."/>
        </authorList>
    </citation>
    <scope>NUCLEOTIDE SEQUENCE [LARGE SCALE GENOMIC DNA]</scope>
    <source>
        <strain evidence="2 3">BCC0217</strain>
    </source>
</reference>
<protein>
    <submittedName>
        <fullName evidence="2">Uncharacterized protein</fullName>
    </submittedName>
</protein>
<name>A0A6J5ITC1_9BURK</name>
<feature type="compositionally biased region" description="Basic and acidic residues" evidence="1">
    <location>
        <begin position="135"/>
        <end position="144"/>
    </location>
</feature>
<feature type="region of interest" description="Disordered" evidence="1">
    <location>
        <begin position="132"/>
        <end position="171"/>
    </location>
</feature>